<dbReference type="RefSeq" id="WP_070176808.1">
    <property type="nucleotide sequence ID" value="NZ_BMJR01000003.1"/>
</dbReference>
<name>A0A1E8FD83_9ALTE</name>
<dbReference type="InterPro" id="IPR029021">
    <property type="entry name" value="Prot-tyrosine_phosphatase-like"/>
</dbReference>
<gene>
    <name evidence="1" type="ORF">BFC17_20150</name>
</gene>
<dbReference type="SUPFAM" id="SSF52799">
    <property type="entry name" value="(Phosphotyrosine protein) phosphatases II"/>
    <property type="match status" value="1"/>
</dbReference>
<dbReference type="STRING" id="1856405.BFC17_20150"/>
<evidence type="ECO:0000313" key="2">
    <source>
        <dbReference type="Proteomes" id="UP000176037"/>
    </source>
</evidence>
<accession>A0A1E8FD83</accession>
<sequence>MTYSLKWFTVGAGRITLGARPTPEYLQQLRQQGVTHIATIQTSEENKPELKNDVTSAGLHWLWLPFNVADMFVNNDTEKAFLQQYLQEVAETLREGNSVYLHCDGNCERCRLFLYALCIYQRIPASSAYNIIHSFGGDKANQLSRRELQQAAEIVA</sequence>
<proteinExistence type="predicted"/>
<evidence type="ECO:0000313" key="1">
    <source>
        <dbReference type="EMBL" id="OFI33881.1"/>
    </source>
</evidence>
<dbReference type="Gene3D" id="3.90.190.10">
    <property type="entry name" value="Protein tyrosine phosphatase superfamily"/>
    <property type="match status" value="1"/>
</dbReference>
<dbReference type="AlphaFoldDB" id="A0A1E8FD83"/>
<organism evidence="1 2">
    <name type="scientific">Alteromonas lipolytica</name>
    <dbReference type="NCBI Taxonomy" id="1856405"/>
    <lineage>
        <taxon>Bacteria</taxon>
        <taxon>Pseudomonadati</taxon>
        <taxon>Pseudomonadota</taxon>
        <taxon>Gammaproteobacteria</taxon>
        <taxon>Alteromonadales</taxon>
        <taxon>Alteromonadaceae</taxon>
        <taxon>Alteromonas/Salinimonas group</taxon>
        <taxon>Alteromonas</taxon>
    </lineage>
</organism>
<evidence type="ECO:0008006" key="3">
    <source>
        <dbReference type="Google" id="ProtNLM"/>
    </source>
</evidence>
<dbReference type="OrthoDB" id="6334699at2"/>
<dbReference type="EMBL" id="MJIC01000014">
    <property type="protein sequence ID" value="OFI33881.1"/>
    <property type="molecule type" value="Genomic_DNA"/>
</dbReference>
<keyword evidence="2" id="KW-1185">Reference proteome</keyword>
<comment type="caution">
    <text evidence="1">The sequence shown here is derived from an EMBL/GenBank/DDBJ whole genome shotgun (WGS) entry which is preliminary data.</text>
</comment>
<dbReference type="Proteomes" id="UP000176037">
    <property type="component" value="Unassembled WGS sequence"/>
</dbReference>
<reference evidence="1 2" key="1">
    <citation type="submission" date="2016-09" db="EMBL/GenBank/DDBJ databases">
        <title>Alteromonas lipolytica, a new species isolated from sea water.</title>
        <authorList>
            <person name="Wu Y.-H."/>
            <person name="Cheng H."/>
            <person name="Xu X.-W."/>
        </authorList>
    </citation>
    <scope>NUCLEOTIDE SEQUENCE [LARGE SCALE GENOMIC DNA]</scope>
    <source>
        <strain evidence="1 2">JW12</strain>
    </source>
</reference>
<protein>
    <recommendedName>
        <fullName evidence="3">Tyrosine specific protein phosphatases domain-containing protein</fullName>
    </recommendedName>
</protein>